<evidence type="ECO:0000313" key="1">
    <source>
        <dbReference type="EMBL" id="CAI9274341.1"/>
    </source>
</evidence>
<evidence type="ECO:0000313" key="2">
    <source>
        <dbReference type="Proteomes" id="UP001177003"/>
    </source>
</evidence>
<reference evidence="1" key="1">
    <citation type="submission" date="2023-04" db="EMBL/GenBank/DDBJ databases">
        <authorList>
            <person name="Vijverberg K."/>
            <person name="Xiong W."/>
            <person name="Schranz E."/>
        </authorList>
    </citation>
    <scope>NUCLEOTIDE SEQUENCE</scope>
</reference>
<dbReference type="PANTHER" id="PTHR44303">
    <property type="entry name" value="DNAJ HOMOLOG SUBFAMILY C MEMBER 16"/>
    <property type="match status" value="1"/>
</dbReference>
<protein>
    <submittedName>
        <fullName evidence="1">Uncharacterized protein</fullName>
    </submittedName>
</protein>
<dbReference type="PANTHER" id="PTHR44303:SF2">
    <property type="entry name" value="DNAJ HOMOLOG SUBFAMILY C MEMBER 16"/>
    <property type="match status" value="1"/>
</dbReference>
<name>A0AA35YHY9_LACSI</name>
<sequence>MLPQLRRVTSMELGCDPKGYSHAGNNTTVWYFAVLIGRQTTDSLKCVKVQEILSAGENVNQIDQHQAAMSALKEKRLTFAWVDSEAQKEKTQMTSVDRMAGANIPSLAAMEQTRMLAHTLAQNTNPKFQELTVIDDLLSALVGIEGPYISINRVGGNDNSIIFNVDGSMDLALQVKNLHIYNYTYIDAHMYVSITSWNSFHFWEINVARKCRNHRKEYSLYARAI</sequence>
<dbReference type="EMBL" id="OX465079">
    <property type="protein sequence ID" value="CAI9274341.1"/>
    <property type="molecule type" value="Genomic_DNA"/>
</dbReference>
<dbReference type="InterPro" id="IPR052448">
    <property type="entry name" value="DnaJ_C16_autophagy_reg"/>
</dbReference>
<proteinExistence type="predicted"/>
<gene>
    <name evidence="1" type="ORF">LSALG_LOCUS14424</name>
</gene>
<dbReference type="Proteomes" id="UP001177003">
    <property type="component" value="Chromosome 3"/>
</dbReference>
<dbReference type="AlphaFoldDB" id="A0AA35YHY9"/>
<keyword evidence="2" id="KW-1185">Reference proteome</keyword>
<accession>A0AA35YHY9</accession>
<organism evidence="1 2">
    <name type="scientific">Lactuca saligna</name>
    <name type="common">Willowleaf lettuce</name>
    <dbReference type="NCBI Taxonomy" id="75948"/>
    <lineage>
        <taxon>Eukaryota</taxon>
        <taxon>Viridiplantae</taxon>
        <taxon>Streptophyta</taxon>
        <taxon>Embryophyta</taxon>
        <taxon>Tracheophyta</taxon>
        <taxon>Spermatophyta</taxon>
        <taxon>Magnoliopsida</taxon>
        <taxon>eudicotyledons</taxon>
        <taxon>Gunneridae</taxon>
        <taxon>Pentapetalae</taxon>
        <taxon>asterids</taxon>
        <taxon>campanulids</taxon>
        <taxon>Asterales</taxon>
        <taxon>Asteraceae</taxon>
        <taxon>Cichorioideae</taxon>
        <taxon>Cichorieae</taxon>
        <taxon>Lactucinae</taxon>
        <taxon>Lactuca</taxon>
    </lineage>
</organism>